<accession>A0A5D0CKU3</accession>
<organism evidence="1 2">
    <name type="scientific">Paenibacillus faecis</name>
    <dbReference type="NCBI Taxonomy" id="862114"/>
    <lineage>
        <taxon>Bacteria</taxon>
        <taxon>Bacillati</taxon>
        <taxon>Bacillota</taxon>
        <taxon>Bacilli</taxon>
        <taxon>Bacillales</taxon>
        <taxon>Paenibacillaceae</taxon>
        <taxon>Paenibacillus</taxon>
    </lineage>
</organism>
<dbReference type="RefSeq" id="WP_148456098.1">
    <property type="nucleotide sequence ID" value="NZ_BORZ01000021.1"/>
</dbReference>
<protein>
    <submittedName>
        <fullName evidence="1">Uncharacterized protein</fullName>
    </submittedName>
</protein>
<reference evidence="1 2" key="1">
    <citation type="submission" date="2019-08" db="EMBL/GenBank/DDBJ databases">
        <title>Genome sequencing of Paenibacillus faecis DSM 23593(T).</title>
        <authorList>
            <person name="Kook J.-K."/>
            <person name="Park S.-N."/>
            <person name="Lim Y.K."/>
        </authorList>
    </citation>
    <scope>NUCLEOTIDE SEQUENCE [LARGE SCALE GENOMIC DNA]</scope>
    <source>
        <strain evidence="1 2">DSM 23593</strain>
    </source>
</reference>
<evidence type="ECO:0000313" key="2">
    <source>
        <dbReference type="Proteomes" id="UP000325218"/>
    </source>
</evidence>
<proteinExistence type="predicted"/>
<evidence type="ECO:0000313" key="1">
    <source>
        <dbReference type="EMBL" id="TYA10468.1"/>
    </source>
</evidence>
<name>A0A5D0CKU3_9BACL</name>
<sequence>MKSDRKKYMFLFAAVLLVILALMVIPTLKNSWQMRTLKSTDLTDLSIMNIRPGQTENSVDFSRFKPSPDFEDQTQHGIQYKYFEDFMVVFDSSGTIVKLQTLSDKGLRSFGDGTITDMAQVEKRWGTDFVVRSYNREQGLTARIYEDKQNRLKAEFVYPGNGELDGKLVFLILEKY</sequence>
<dbReference type="OrthoDB" id="2660027at2"/>
<dbReference type="Proteomes" id="UP000325218">
    <property type="component" value="Unassembled WGS sequence"/>
</dbReference>
<dbReference type="EMBL" id="VSDO01000005">
    <property type="protein sequence ID" value="TYA10468.1"/>
    <property type="molecule type" value="Genomic_DNA"/>
</dbReference>
<comment type="caution">
    <text evidence="1">The sequence shown here is derived from an EMBL/GenBank/DDBJ whole genome shotgun (WGS) entry which is preliminary data.</text>
</comment>
<dbReference type="AlphaFoldDB" id="A0A5D0CKU3"/>
<gene>
    <name evidence="1" type="ORF">FRY98_21865</name>
</gene>
<keyword evidence="2" id="KW-1185">Reference proteome</keyword>